<dbReference type="HAMAP" id="MF_00238">
    <property type="entry name" value="Cytidyl_kinase_type1"/>
    <property type="match status" value="1"/>
</dbReference>
<dbReference type="EMBL" id="JACVHF010000001">
    <property type="protein sequence ID" value="MBC9783131.1"/>
    <property type="molecule type" value="Genomic_DNA"/>
</dbReference>
<evidence type="ECO:0000259" key="9">
    <source>
        <dbReference type="Pfam" id="PF02224"/>
    </source>
</evidence>
<dbReference type="Gene3D" id="3.40.50.300">
    <property type="entry name" value="P-loop containing nucleotide triphosphate hydrolases"/>
    <property type="match status" value="1"/>
</dbReference>
<evidence type="ECO:0000256" key="6">
    <source>
        <dbReference type="ARBA" id="ARBA00047615"/>
    </source>
</evidence>
<evidence type="ECO:0000313" key="10">
    <source>
        <dbReference type="EMBL" id="MBC9783131.1"/>
    </source>
</evidence>
<reference evidence="10 11" key="1">
    <citation type="submission" date="2020-07" db="EMBL/GenBank/DDBJ databases">
        <title>Draft whole-genome sequence of Heliobacterium chlorum DSM 3682, type strain.</title>
        <authorList>
            <person name="Kyndt J.A."/>
            <person name="Meyer T.E."/>
            <person name="Imhoff J.F."/>
        </authorList>
    </citation>
    <scope>NUCLEOTIDE SEQUENCE [LARGE SCALE GENOMIC DNA]</scope>
    <source>
        <strain evidence="10 11">DSM 3682</strain>
    </source>
</reference>
<evidence type="ECO:0000256" key="8">
    <source>
        <dbReference type="HAMAP-Rule" id="MF_00238"/>
    </source>
</evidence>
<keyword evidence="2 8" id="KW-0808">Transferase</keyword>
<evidence type="ECO:0000256" key="3">
    <source>
        <dbReference type="ARBA" id="ARBA00022741"/>
    </source>
</evidence>
<keyword evidence="5 8" id="KW-0067">ATP-binding</keyword>
<dbReference type="EC" id="2.7.4.25" evidence="8"/>
<evidence type="ECO:0000256" key="2">
    <source>
        <dbReference type="ARBA" id="ARBA00022679"/>
    </source>
</evidence>
<dbReference type="InterPro" id="IPR011994">
    <property type="entry name" value="Cytidylate_kinase_dom"/>
</dbReference>
<dbReference type="SUPFAM" id="SSF52540">
    <property type="entry name" value="P-loop containing nucleoside triphosphate hydrolases"/>
    <property type="match status" value="1"/>
</dbReference>
<comment type="catalytic activity">
    <reaction evidence="6 8">
        <text>dCMP + ATP = dCDP + ADP</text>
        <dbReference type="Rhea" id="RHEA:25094"/>
        <dbReference type="ChEBI" id="CHEBI:30616"/>
        <dbReference type="ChEBI" id="CHEBI:57566"/>
        <dbReference type="ChEBI" id="CHEBI:58593"/>
        <dbReference type="ChEBI" id="CHEBI:456216"/>
        <dbReference type="EC" id="2.7.4.25"/>
    </reaction>
</comment>
<evidence type="ECO:0000256" key="7">
    <source>
        <dbReference type="ARBA" id="ARBA00048478"/>
    </source>
</evidence>
<comment type="catalytic activity">
    <reaction evidence="7 8">
        <text>CMP + ATP = CDP + ADP</text>
        <dbReference type="Rhea" id="RHEA:11600"/>
        <dbReference type="ChEBI" id="CHEBI:30616"/>
        <dbReference type="ChEBI" id="CHEBI:58069"/>
        <dbReference type="ChEBI" id="CHEBI:60377"/>
        <dbReference type="ChEBI" id="CHEBI:456216"/>
        <dbReference type="EC" id="2.7.4.25"/>
    </reaction>
</comment>
<organism evidence="10 11">
    <name type="scientific">Heliobacterium chlorum</name>
    <dbReference type="NCBI Taxonomy" id="2698"/>
    <lineage>
        <taxon>Bacteria</taxon>
        <taxon>Bacillati</taxon>
        <taxon>Bacillota</taxon>
        <taxon>Clostridia</taxon>
        <taxon>Eubacteriales</taxon>
        <taxon>Heliobacteriaceae</taxon>
        <taxon>Heliobacterium</taxon>
    </lineage>
</organism>
<dbReference type="PANTHER" id="PTHR21299">
    <property type="entry name" value="CYTIDYLATE KINASE/PANTOATE-BETA-ALANINE LIGASE"/>
    <property type="match status" value="1"/>
</dbReference>
<dbReference type="Proteomes" id="UP000617402">
    <property type="component" value="Unassembled WGS sequence"/>
</dbReference>
<keyword evidence="4 8" id="KW-0418">Kinase</keyword>
<evidence type="ECO:0000256" key="5">
    <source>
        <dbReference type="ARBA" id="ARBA00022840"/>
    </source>
</evidence>
<dbReference type="Pfam" id="PF02224">
    <property type="entry name" value="Cytidylate_kin"/>
    <property type="match status" value="1"/>
</dbReference>
<feature type="binding site" evidence="8">
    <location>
        <begin position="12"/>
        <end position="20"/>
    </location>
    <ligand>
        <name>ATP</name>
        <dbReference type="ChEBI" id="CHEBI:30616"/>
    </ligand>
</feature>
<dbReference type="RefSeq" id="WP_188038304.1">
    <property type="nucleotide sequence ID" value="NZ_JACVHF010000001.1"/>
</dbReference>
<dbReference type="PANTHER" id="PTHR21299:SF2">
    <property type="entry name" value="CYTIDYLATE KINASE"/>
    <property type="match status" value="1"/>
</dbReference>
<keyword evidence="11" id="KW-1185">Reference proteome</keyword>
<sequence>MTKAGIQVAIDGPAGAGKSTVAREVARRLDYLYIDTGAMYRALTWLALQKDIDLNDESALSLLAEATDIRLLPALEGLKVLINGQDVTDAIRLPEVSRHVSQVAAVAGVRVPMVRLQQRLAEECGVVMDGRDICAYVLPRAEVKIFLTASIEERARRRYLEMSAKGVDITLEQLQADIAQRDKEDECRDVAPLVKAEDAQLLDTTGMDREAVVQQVLQMVHKAGG</sequence>
<keyword evidence="3 8" id="KW-0547">Nucleotide-binding</keyword>
<dbReference type="GO" id="GO:0016301">
    <property type="term" value="F:kinase activity"/>
    <property type="evidence" value="ECO:0007669"/>
    <property type="project" value="UniProtKB-KW"/>
</dbReference>
<proteinExistence type="inferred from homology"/>
<evidence type="ECO:0000256" key="1">
    <source>
        <dbReference type="ARBA" id="ARBA00009427"/>
    </source>
</evidence>
<protein>
    <recommendedName>
        <fullName evidence="8">Cytidylate kinase</fullName>
        <shortName evidence="8">CK</shortName>
        <ecNumber evidence="8">2.7.4.25</ecNumber>
    </recommendedName>
    <alternativeName>
        <fullName evidence="8">Cytidine monophosphate kinase</fullName>
        <shortName evidence="8">CMP kinase</shortName>
    </alternativeName>
</protein>
<gene>
    <name evidence="8" type="primary">cmk</name>
    <name evidence="10" type="ORF">H1S01_01245</name>
</gene>
<comment type="caution">
    <text evidence="10">The sequence shown here is derived from an EMBL/GenBank/DDBJ whole genome shotgun (WGS) entry which is preliminary data.</text>
</comment>
<keyword evidence="8" id="KW-0963">Cytoplasm</keyword>
<evidence type="ECO:0000256" key="4">
    <source>
        <dbReference type="ARBA" id="ARBA00022777"/>
    </source>
</evidence>
<dbReference type="NCBIfam" id="TIGR00017">
    <property type="entry name" value="cmk"/>
    <property type="match status" value="1"/>
</dbReference>
<dbReference type="InterPro" id="IPR003136">
    <property type="entry name" value="Cytidylate_kin"/>
</dbReference>
<accession>A0ABR7T0C4</accession>
<name>A0ABR7T0C4_HELCL</name>
<feature type="domain" description="Cytidylate kinase" evidence="9">
    <location>
        <begin position="8"/>
        <end position="221"/>
    </location>
</feature>
<dbReference type="InterPro" id="IPR027417">
    <property type="entry name" value="P-loop_NTPase"/>
</dbReference>
<comment type="subcellular location">
    <subcellularLocation>
        <location evidence="8">Cytoplasm</location>
    </subcellularLocation>
</comment>
<evidence type="ECO:0000313" key="11">
    <source>
        <dbReference type="Proteomes" id="UP000617402"/>
    </source>
</evidence>
<comment type="similarity">
    <text evidence="1 8">Belongs to the cytidylate kinase family. Type 1 subfamily.</text>
</comment>
<dbReference type="CDD" id="cd02020">
    <property type="entry name" value="CMPK"/>
    <property type="match status" value="1"/>
</dbReference>